<evidence type="ECO:0000313" key="3">
    <source>
        <dbReference type="Proteomes" id="UP000003586"/>
    </source>
</evidence>
<feature type="domain" description="Type I restriction enzyme R protein N-terminal" evidence="1">
    <location>
        <begin position="36"/>
        <end position="142"/>
    </location>
</feature>
<sequence length="148" mass="17797">MIPVRYPPPDFRIETRNGQPCIFDPLRKKWLVLQEEEWIRQNFIQYLLKEMHYPRDLIALEKEIKLGPLRKRFDILVFDPQHQPWMLIECKAPQVPLSDAVFSQVLRYHITLPARYLIITNGNATMGWEKENNQLREIELLPEFFADH</sequence>
<proteinExistence type="predicted"/>
<evidence type="ECO:0000313" key="2">
    <source>
        <dbReference type="EMBL" id="AHF15683.1"/>
    </source>
</evidence>
<keyword evidence="3" id="KW-1185">Reference proteome</keyword>
<dbReference type="Gene3D" id="3.90.1570.30">
    <property type="match status" value="1"/>
</dbReference>
<dbReference type="HOGENOM" id="CLU_115841_1_0_10"/>
<dbReference type="EMBL" id="CP007035">
    <property type="protein sequence ID" value="AHF15683.1"/>
    <property type="molecule type" value="Genomic_DNA"/>
</dbReference>
<protein>
    <recommendedName>
        <fullName evidence="1">Type I restriction enzyme R protein N-terminal domain-containing protein</fullName>
    </recommendedName>
</protein>
<dbReference type="eggNOG" id="COG4748">
    <property type="taxonomic scope" value="Bacteria"/>
</dbReference>
<organism evidence="2 3">
    <name type="scientific">Niabella soli DSM 19437</name>
    <dbReference type="NCBI Taxonomy" id="929713"/>
    <lineage>
        <taxon>Bacteria</taxon>
        <taxon>Pseudomonadati</taxon>
        <taxon>Bacteroidota</taxon>
        <taxon>Chitinophagia</taxon>
        <taxon>Chitinophagales</taxon>
        <taxon>Chitinophagaceae</taxon>
        <taxon>Niabella</taxon>
    </lineage>
</organism>
<reference evidence="2 3" key="1">
    <citation type="submission" date="2013-12" db="EMBL/GenBank/DDBJ databases">
        <authorList>
            <consortium name="DOE Joint Genome Institute"/>
            <person name="Eisen J."/>
            <person name="Huntemann M."/>
            <person name="Han J."/>
            <person name="Chen A."/>
            <person name="Kyrpides N."/>
            <person name="Mavromatis K."/>
            <person name="Markowitz V."/>
            <person name="Palaniappan K."/>
            <person name="Ivanova N."/>
            <person name="Schaumberg A."/>
            <person name="Pati A."/>
            <person name="Liolios K."/>
            <person name="Nordberg H.P."/>
            <person name="Cantor M.N."/>
            <person name="Hua S.X."/>
            <person name="Woyke T."/>
        </authorList>
    </citation>
    <scope>NUCLEOTIDE SEQUENCE [LARGE SCALE GENOMIC DNA]</scope>
    <source>
        <strain evidence="3">DSM 19437</strain>
    </source>
</reference>
<dbReference type="RefSeq" id="WP_008585829.1">
    <property type="nucleotide sequence ID" value="NZ_CP007035.1"/>
</dbReference>
<dbReference type="Pfam" id="PF13588">
    <property type="entry name" value="HSDR_N_2"/>
    <property type="match status" value="1"/>
</dbReference>
<evidence type="ECO:0000259" key="1">
    <source>
        <dbReference type="Pfam" id="PF13588"/>
    </source>
</evidence>
<dbReference type="OrthoDB" id="9790377at2"/>
<name>W0F1L4_9BACT</name>
<dbReference type="STRING" id="929713.NIASO_12035"/>
<accession>W0F1L4</accession>
<dbReference type="KEGG" id="nso:NIASO_12035"/>
<gene>
    <name evidence="2" type="ORF">NIASO_12035</name>
</gene>
<dbReference type="AlphaFoldDB" id="W0F1L4"/>
<dbReference type="Proteomes" id="UP000003586">
    <property type="component" value="Chromosome"/>
</dbReference>
<dbReference type="InterPro" id="IPR029464">
    <property type="entry name" value="HSDR_N"/>
</dbReference>